<dbReference type="STRING" id="748449.Halha_2012"/>
<dbReference type="GO" id="GO:0035312">
    <property type="term" value="F:5'-3' DNA exonuclease activity"/>
    <property type="evidence" value="ECO:0007669"/>
    <property type="project" value="TreeGrafter"/>
</dbReference>
<name>L0KA86_HALHC</name>
<protein>
    <submittedName>
        <fullName evidence="2">Putative metal-dependent phosphoesterase, PHP family</fullName>
    </submittedName>
</protein>
<dbReference type="SMART" id="SM00481">
    <property type="entry name" value="POLIIIAc"/>
    <property type="match status" value="1"/>
</dbReference>
<dbReference type="PANTHER" id="PTHR42924:SF3">
    <property type="entry name" value="POLYMERASE_HISTIDINOL PHOSPHATASE N-TERMINAL DOMAIN-CONTAINING PROTEIN"/>
    <property type="match status" value="1"/>
</dbReference>
<sequence>MSGIYADLHMHTVLSPCGDLLMTPQNIIKQALGVGLDIIAITDHNSAENVEVAIKLAKDTPLTVIPGMEVTTSEEVHLVCLFANLKQVLQLQEIVYKALPNIKNKEEVFGPQIIVNSNDQYVKKLDRLLLTATDLTVKQVIKEVRKLGGLVIPAHIDKKNYSLISNLGFIPPDLNLSIVEIYSKVDLEEIKLKFPQLENYFLITSSDAHYLEDIAKSIKLRLNSKKLSKLKKVISINEESKKLKDI</sequence>
<dbReference type="PANTHER" id="PTHR42924">
    <property type="entry name" value="EXONUCLEASE"/>
    <property type="match status" value="1"/>
</dbReference>
<dbReference type="InterPro" id="IPR016195">
    <property type="entry name" value="Pol/histidinol_Pase-like"/>
</dbReference>
<dbReference type="EMBL" id="CP003359">
    <property type="protein sequence ID" value="AGB41911.1"/>
    <property type="molecule type" value="Genomic_DNA"/>
</dbReference>
<dbReference type="SUPFAM" id="SSF89550">
    <property type="entry name" value="PHP domain-like"/>
    <property type="match status" value="1"/>
</dbReference>
<dbReference type="HOGENOM" id="CLU_097071_0_0_9"/>
<evidence type="ECO:0000259" key="1">
    <source>
        <dbReference type="SMART" id="SM00481"/>
    </source>
</evidence>
<dbReference type="InterPro" id="IPR004013">
    <property type="entry name" value="PHP_dom"/>
</dbReference>
<dbReference type="RefSeq" id="WP_015327625.1">
    <property type="nucleotide sequence ID" value="NC_019978.1"/>
</dbReference>
<keyword evidence="3" id="KW-1185">Reference proteome</keyword>
<evidence type="ECO:0000313" key="2">
    <source>
        <dbReference type="EMBL" id="AGB41911.1"/>
    </source>
</evidence>
<dbReference type="AlphaFoldDB" id="L0KA86"/>
<dbReference type="InterPro" id="IPR052018">
    <property type="entry name" value="PHP_domain"/>
</dbReference>
<reference evidence="3" key="1">
    <citation type="submission" date="2012-02" db="EMBL/GenBank/DDBJ databases">
        <title>The complete genome of Halobacteroides halobius DSM 5150.</title>
        <authorList>
            <person name="Lucas S."/>
            <person name="Copeland A."/>
            <person name="Lapidus A."/>
            <person name="Glavina del Rio T."/>
            <person name="Dalin E."/>
            <person name="Tice H."/>
            <person name="Bruce D."/>
            <person name="Goodwin L."/>
            <person name="Pitluck S."/>
            <person name="Peters L."/>
            <person name="Mikhailova N."/>
            <person name="Gu W."/>
            <person name="Kyrpides N."/>
            <person name="Mavromatis K."/>
            <person name="Ivanova N."/>
            <person name="Brettin T."/>
            <person name="Detter J.C."/>
            <person name="Han C."/>
            <person name="Larimer F."/>
            <person name="Land M."/>
            <person name="Hauser L."/>
            <person name="Markowitz V."/>
            <person name="Cheng J.-F."/>
            <person name="Hugenholtz P."/>
            <person name="Woyke T."/>
            <person name="Wu D."/>
            <person name="Tindall B."/>
            <person name="Pomrenke H."/>
            <person name="Brambilla E."/>
            <person name="Klenk H.-P."/>
            <person name="Eisen J.A."/>
        </authorList>
    </citation>
    <scope>NUCLEOTIDE SEQUENCE [LARGE SCALE GENOMIC DNA]</scope>
    <source>
        <strain evidence="3">ATCC 35273 / DSM 5150 / MD-1</strain>
    </source>
</reference>
<evidence type="ECO:0000313" key="3">
    <source>
        <dbReference type="Proteomes" id="UP000010880"/>
    </source>
</evidence>
<dbReference type="Pfam" id="PF02811">
    <property type="entry name" value="PHP"/>
    <property type="match status" value="1"/>
</dbReference>
<dbReference type="eggNOG" id="COG0613">
    <property type="taxonomic scope" value="Bacteria"/>
</dbReference>
<dbReference type="CDD" id="cd07432">
    <property type="entry name" value="PHP_HisPPase"/>
    <property type="match status" value="1"/>
</dbReference>
<organism evidence="2 3">
    <name type="scientific">Halobacteroides halobius (strain ATCC 35273 / DSM 5150 / MD-1)</name>
    <dbReference type="NCBI Taxonomy" id="748449"/>
    <lineage>
        <taxon>Bacteria</taxon>
        <taxon>Bacillati</taxon>
        <taxon>Bacillota</taxon>
        <taxon>Clostridia</taxon>
        <taxon>Halanaerobiales</taxon>
        <taxon>Halobacteroidaceae</taxon>
        <taxon>Halobacteroides</taxon>
    </lineage>
</organism>
<gene>
    <name evidence="2" type="ordered locus">Halha_2012</name>
</gene>
<accession>L0KA86</accession>
<dbReference type="Gene3D" id="3.20.20.140">
    <property type="entry name" value="Metal-dependent hydrolases"/>
    <property type="match status" value="1"/>
</dbReference>
<dbReference type="GO" id="GO:0004534">
    <property type="term" value="F:5'-3' RNA exonuclease activity"/>
    <property type="evidence" value="ECO:0007669"/>
    <property type="project" value="TreeGrafter"/>
</dbReference>
<dbReference type="KEGG" id="hhl:Halha_2012"/>
<proteinExistence type="predicted"/>
<dbReference type="Proteomes" id="UP000010880">
    <property type="component" value="Chromosome"/>
</dbReference>
<feature type="domain" description="Polymerase/histidinol phosphatase N-terminal" evidence="1">
    <location>
        <begin position="6"/>
        <end position="74"/>
    </location>
</feature>
<dbReference type="InterPro" id="IPR003141">
    <property type="entry name" value="Pol/His_phosphatase_N"/>
</dbReference>